<keyword evidence="4" id="KW-0460">Magnesium</keyword>
<evidence type="ECO:0000313" key="5">
    <source>
        <dbReference type="EMBL" id="HIS48240.1"/>
    </source>
</evidence>
<protein>
    <submittedName>
        <fullName evidence="5">HAD family hydrolase</fullName>
    </submittedName>
</protein>
<dbReference type="AlphaFoldDB" id="A0A9D1JSC0"/>
<dbReference type="InterPro" id="IPR023198">
    <property type="entry name" value="PGP-like_dom2"/>
</dbReference>
<dbReference type="GO" id="GO:0016791">
    <property type="term" value="F:phosphatase activity"/>
    <property type="evidence" value="ECO:0007669"/>
    <property type="project" value="TreeGrafter"/>
</dbReference>
<dbReference type="SFLD" id="SFLDG01129">
    <property type="entry name" value="C1.5:_HAD__Beta-PGM__Phosphata"/>
    <property type="match status" value="1"/>
</dbReference>
<keyword evidence="2" id="KW-0479">Metal-binding</keyword>
<keyword evidence="3 5" id="KW-0378">Hydrolase</keyword>
<accession>A0A9D1JSC0</accession>
<dbReference type="PRINTS" id="PR00413">
    <property type="entry name" value="HADHALOGNASE"/>
</dbReference>
<evidence type="ECO:0000313" key="6">
    <source>
        <dbReference type="Proteomes" id="UP000823927"/>
    </source>
</evidence>
<evidence type="ECO:0000256" key="3">
    <source>
        <dbReference type="ARBA" id="ARBA00022801"/>
    </source>
</evidence>
<dbReference type="InterPro" id="IPR023214">
    <property type="entry name" value="HAD_sf"/>
</dbReference>
<reference evidence="5" key="1">
    <citation type="submission" date="2020-10" db="EMBL/GenBank/DDBJ databases">
        <authorList>
            <person name="Gilroy R."/>
        </authorList>
    </citation>
    <scope>NUCLEOTIDE SEQUENCE</scope>
    <source>
        <strain evidence="5">CHK178-757</strain>
    </source>
</reference>
<dbReference type="InterPro" id="IPR051400">
    <property type="entry name" value="HAD-like_hydrolase"/>
</dbReference>
<sequence length="251" mass="28763">MMYKYCIFDLYGTLVDIHTDEEQLKLWEKLALFYGYYGARYTPLELKETYQRLTQQTSREHISGGFHRNIGHEAFPELQIEDVFLKLFKEKNVEADMTLAVHGGQFFRVLSTEYVRLYDGAAQMLSTLKEHGKTLILLSNAQRIFTEYEMKSLGIWDIFHHIFISSDYGIKKPDLNFYETMLARCHVVRDEAIMVGNDGICDIRGAKAAGLATLYIRSNLSPEEDLPDADHVVDTADMAKVGEILLKGGDK</sequence>
<dbReference type="Pfam" id="PF00702">
    <property type="entry name" value="Hydrolase"/>
    <property type="match status" value="1"/>
</dbReference>
<dbReference type="EMBL" id="DVIT01000048">
    <property type="protein sequence ID" value="HIS48240.1"/>
    <property type="molecule type" value="Genomic_DNA"/>
</dbReference>
<organism evidence="5 6">
    <name type="scientific">Candidatus Scybalocola faecigallinarum</name>
    <dbReference type="NCBI Taxonomy" id="2840941"/>
    <lineage>
        <taxon>Bacteria</taxon>
        <taxon>Bacillati</taxon>
        <taxon>Bacillota</taxon>
        <taxon>Clostridia</taxon>
        <taxon>Lachnospirales</taxon>
        <taxon>Lachnospiraceae</taxon>
        <taxon>Lachnospiraceae incertae sedis</taxon>
        <taxon>Candidatus Scybalocola (ex Gilroy et al. 2021)</taxon>
    </lineage>
</organism>
<dbReference type="PANTHER" id="PTHR46470">
    <property type="entry name" value="N-ACYLNEURAMINATE-9-PHOSPHATASE"/>
    <property type="match status" value="1"/>
</dbReference>
<proteinExistence type="predicted"/>
<dbReference type="Gene3D" id="1.10.150.240">
    <property type="entry name" value="Putative phosphatase, domain 2"/>
    <property type="match status" value="1"/>
</dbReference>
<evidence type="ECO:0000256" key="1">
    <source>
        <dbReference type="ARBA" id="ARBA00001946"/>
    </source>
</evidence>
<dbReference type="SFLD" id="SFLDS00003">
    <property type="entry name" value="Haloacid_Dehalogenase"/>
    <property type="match status" value="1"/>
</dbReference>
<dbReference type="NCBIfam" id="TIGR01549">
    <property type="entry name" value="HAD-SF-IA-v1"/>
    <property type="match status" value="1"/>
</dbReference>
<dbReference type="Gene3D" id="3.40.50.1000">
    <property type="entry name" value="HAD superfamily/HAD-like"/>
    <property type="match status" value="1"/>
</dbReference>
<evidence type="ECO:0000256" key="2">
    <source>
        <dbReference type="ARBA" id="ARBA00022723"/>
    </source>
</evidence>
<reference evidence="5" key="2">
    <citation type="journal article" date="2021" name="PeerJ">
        <title>Extensive microbial diversity within the chicken gut microbiome revealed by metagenomics and culture.</title>
        <authorList>
            <person name="Gilroy R."/>
            <person name="Ravi A."/>
            <person name="Getino M."/>
            <person name="Pursley I."/>
            <person name="Horton D.L."/>
            <person name="Alikhan N.F."/>
            <person name="Baker D."/>
            <person name="Gharbi K."/>
            <person name="Hall N."/>
            <person name="Watson M."/>
            <person name="Adriaenssens E.M."/>
            <person name="Foster-Nyarko E."/>
            <person name="Jarju S."/>
            <person name="Secka A."/>
            <person name="Antonio M."/>
            <person name="Oren A."/>
            <person name="Chaudhuri R.R."/>
            <person name="La Ragione R."/>
            <person name="Hildebrand F."/>
            <person name="Pallen M.J."/>
        </authorList>
    </citation>
    <scope>NUCLEOTIDE SEQUENCE</scope>
    <source>
        <strain evidence="5">CHK178-757</strain>
    </source>
</reference>
<evidence type="ECO:0000256" key="4">
    <source>
        <dbReference type="ARBA" id="ARBA00022842"/>
    </source>
</evidence>
<dbReference type="SUPFAM" id="SSF56784">
    <property type="entry name" value="HAD-like"/>
    <property type="match status" value="1"/>
</dbReference>
<comment type="caution">
    <text evidence="5">The sequence shown here is derived from an EMBL/GenBank/DDBJ whole genome shotgun (WGS) entry which is preliminary data.</text>
</comment>
<dbReference type="InterPro" id="IPR036412">
    <property type="entry name" value="HAD-like_sf"/>
</dbReference>
<gene>
    <name evidence="5" type="ORF">IAB46_11935</name>
</gene>
<dbReference type="GO" id="GO:0046872">
    <property type="term" value="F:metal ion binding"/>
    <property type="evidence" value="ECO:0007669"/>
    <property type="project" value="UniProtKB-KW"/>
</dbReference>
<dbReference type="PANTHER" id="PTHR46470:SF2">
    <property type="entry name" value="GLYCERALDEHYDE 3-PHOSPHATE PHOSPHATASE"/>
    <property type="match status" value="1"/>
</dbReference>
<dbReference type="InterPro" id="IPR006439">
    <property type="entry name" value="HAD-SF_hydro_IA"/>
</dbReference>
<dbReference type="GO" id="GO:0044281">
    <property type="term" value="P:small molecule metabolic process"/>
    <property type="evidence" value="ECO:0007669"/>
    <property type="project" value="UniProtKB-ARBA"/>
</dbReference>
<name>A0A9D1JSC0_9FIRM</name>
<dbReference type="Proteomes" id="UP000823927">
    <property type="component" value="Unassembled WGS sequence"/>
</dbReference>
<comment type="cofactor">
    <cofactor evidence="1">
        <name>Mg(2+)</name>
        <dbReference type="ChEBI" id="CHEBI:18420"/>
    </cofactor>
</comment>